<dbReference type="AlphaFoldDB" id="A0A2H0WAK7"/>
<proteinExistence type="predicted"/>
<name>A0A2H0WAK7_9BACT</name>
<dbReference type="EMBL" id="PEZT01000001">
    <property type="protein sequence ID" value="PIS09706.1"/>
    <property type="molecule type" value="Genomic_DNA"/>
</dbReference>
<reference evidence="2" key="1">
    <citation type="submission" date="2017-09" db="EMBL/GenBank/DDBJ databases">
        <title>Depth-based differentiation of microbial function through sediment-hosted aquifers and enrichment of novel symbionts in the deep terrestrial subsurface.</title>
        <authorList>
            <person name="Probst A.J."/>
            <person name="Ladd B."/>
            <person name="Jarett J.K."/>
            <person name="Geller-Mcgrath D.E."/>
            <person name="Sieber C.M.K."/>
            <person name="Emerson J.B."/>
            <person name="Anantharaman K."/>
            <person name="Thomas B.C."/>
            <person name="Malmstrom R."/>
            <person name="Stieglmeier M."/>
            <person name="Klingl A."/>
            <person name="Woyke T."/>
            <person name="Ryan C.M."/>
            <person name="Banfield J.F."/>
        </authorList>
    </citation>
    <scope>NUCLEOTIDE SEQUENCE [LARGE SCALE GENOMIC DNA]</scope>
</reference>
<dbReference type="Proteomes" id="UP000230093">
    <property type="component" value="Unassembled WGS sequence"/>
</dbReference>
<sequence>MLFPKGEFTIGQKEKHKVSFSTDFWWGRFNVFVDGSPTSINGKSMISGPFTLEVGDKEKHTLTFQLIFSAIFAAFRDKEVQVLVDGKLFKTF</sequence>
<evidence type="ECO:0000313" key="2">
    <source>
        <dbReference type="Proteomes" id="UP000230093"/>
    </source>
</evidence>
<comment type="caution">
    <text evidence="1">The sequence shown here is derived from an EMBL/GenBank/DDBJ whole genome shotgun (WGS) entry which is preliminary data.</text>
</comment>
<organism evidence="1 2">
    <name type="scientific">Candidatus Beckwithbacteria bacterium CG10_big_fil_rev_8_21_14_0_10_34_10</name>
    <dbReference type="NCBI Taxonomy" id="1974495"/>
    <lineage>
        <taxon>Bacteria</taxon>
        <taxon>Candidatus Beckwithiibacteriota</taxon>
    </lineage>
</organism>
<protein>
    <submittedName>
        <fullName evidence="1">Uncharacterized protein</fullName>
    </submittedName>
</protein>
<accession>A0A2H0WAK7</accession>
<gene>
    <name evidence="1" type="ORF">COT75_00770</name>
</gene>
<evidence type="ECO:0000313" key="1">
    <source>
        <dbReference type="EMBL" id="PIS09706.1"/>
    </source>
</evidence>